<protein>
    <submittedName>
        <fullName evidence="2">Uridine kinase</fullName>
    </submittedName>
</protein>
<gene>
    <name evidence="2" type="ORF">EZS28_038507</name>
</gene>
<dbReference type="PANTHER" id="PTHR10285">
    <property type="entry name" value="URIDINE KINASE"/>
    <property type="match status" value="1"/>
</dbReference>
<sequence>MKTTSRENSDVNTDKLEQNQQLIRLFQPDAVHMFLDDEHSYTTDVSDSPGFIADAGWTASGKTSFREKVIEYLDRHRIAQPGKVVIITHDCFFRNLTPVEQILAAHSYFDFDSPGAFDFALIHQTLQKLQSGRKVRIPQYDFKTNSRCEIQWTEIGRVDVVILEGIFALCDEYINKLMSLKLFVESDSDTPNYETLFQNIPPGYKLHSAEIMSSSIVFLTLRAPANGLSPKKSLHRRKGVLIKGLFADQGFVPPTFDKDDPSFIEKLDALKIYMI</sequence>
<dbReference type="AlphaFoldDB" id="A0A5J4U566"/>
<dbReference type="Pfam" id="PF00485">
    <property type="entry name" value="PRK"/>
    <property type="match status" value="1"/>
</dbReference>
<comment type="caution">
    <text evidence="2">The sequence shown here is derived from an EMBL/GenBank/DDBJ whole genome shotgun (WGS) entry which is preliminary data.</text>
</comment>
<dbReference type="Proteomes" id="UP000324800">
    <property type="component" value="Unassembled WGS sequence"/>
</dbReference>
<keyword evidence="2" id="KW-0808">Transferase</keyword>
<dbReference type="GO" id="GO:0005524">
    <property type="term" value="F:ATP binding"/>
    <property type="evidence" value="ECO:0007669"/>
    <property type="project" value="InterPro"/>
</dbReference>
<accession>A0A5J4U566</accession>
<proteinExistence type="predicted"/>
<dbReference type="InterPro" id="IPR006083">
    <property type="entry name" value="PRK/URK"/>
</dbReference>
<evidence type="ECO:0000313" key="2">
    <source>
        <dbReference type="EMBL" id="KAA6365966.1"/>
    </source>
</evidence>
<dbReference type="SUPFAM" id="SSF52540">
    <property type="entry name" value="P-loop containing nucleoside triphosphate hydrolases"/>
    <property type="match status" value="1"/>
</dbReference>
<keyword evidence="2" id="KW-0418">Kinase</keyword>
<dbReference type="EMBL" id="SNRW01019882">
    <property type="protein sequence ID" value="KAA6365966.1"/>
    <property type="molecule type" value="Genomic_DNA"/>
</dbReference>
<dbReference type="OrthoDB" id="10257085at2759"/>
<organism evidence="2 3">
    <name type="scientific">Streblomastix strix</name>
    <dbReference type="NCBI Taxonomy" id="222440"/>
    <lineage>
        <taxon>Eukaryota</taxon>
        <taxon>Metamonada</taxon>
        <taxon>Preaxostyla</taxon>
        <taxon>Oxymonadida</taxon>
        <taxon>Streblomastigidae</taxon>
        <taxon>Streblomastix</taxon>
    </lineage>
</organism>
<feature type="domain" description="Phosphoribulokinase/uridine kinase" evidence="1">
    <location>
        <begin position="52"/>
        <end position="189"/>
    </location>
</feature>
<dbReference type="InterPro" id="IPR027417">
    <property type="entry name" value="P-loop_NTPase"/>
</dbReference>
<dbReference type="GO" id="GO:0016301">
    <property type="term" value="F:kinase activity"/>
    <property type="evidence" value="ECO:0007669"/>
    <property type="project" value="UniProtKB-KW"/>
</dbReference>
<name>A0A5J4U566_9EUKA</name>
<reference evidence="2 3" key="1">
    <citation type="submission" date="2019-03" db="EMBL/GenBank/DDBJ databases">
        <title>Single cell metagenomics reveals metabolic interactions within the superorganism composed of flagellate Streblomastix strix and complex community of Bacteroidetes bacteria on its surface.</title>
        <authorList>
            <person name="Treitli S.C."/>
            <person name="Kolisko M."/>
            <person name="Husnik F."/>
            <person name="Keeling P."/>
            <person name="Hampl V."/>
        </authorList>
    </citation>
    <scope>NUCLEOTIDE SEQUENCE [LARGE SCALE GENOMIC DNA]</scope>
    <source>
        <strain evidence="2">ST1C</strain>
    </source>
</reference>
<feature type="non-terminal residue" evidence="2">
    <location>
        <position position="275"/>
    </location>
</feature>
<evidence type="ECO:0000259" key="1">
    <source>
        <dbReference type="Pfam" id="PF00485"/>
    </source>
</evidence>
<evidence type="ECO:0000313" key="3">
    <source>
        <dbReference type="Proteomes" id="UP000324800"/>
    </source>
</evidence>
<dbReference type="Gene3D" id="3.40.50.300">
    <property type="entry name" value="P-loop containing nucleotide triphosphate hydrolases"/>
    <property type="match status" value="1"/>
</dbReference>